<feature type="transmembrane region" description="Helical" evidence="1">
    <location>
        <begin position="171"/>
        <end position="199"/>
    </location>
</feature>
<feature type="transmembrane region" description="Helical" evidence="1">
    <location>
        <begin position="75"/>
        <end position="101"/>
    </location>
</feature>
<dbReference type="Proteomes" id="UP001188597">
    <property type="component" value="Unassembled WGS sequence"/>
</dbReference>
<proteinExistence type="predicted"/>
<evidence type="ECO:0000313" key="3">
    <source>
        <dbReference type="Proteomes" id="UP001188597"/>
    </source>
</evidence>
<sequence>MSTAVQAQALSLCGVLTESKRIISAHSRHFLALSLLFLLPLSFSLITYPALSQTDSVATPTLLFSAPHQPTPHHLLLLVLYSFLLLLLSLSALASITHSTYHGFYGRPVKLVSALKSLTRSLLPLVSTSIASQSILLVVALAFLLFVALVVKLAETLGFAIDYNSTYCTALSALLALAFVLIVVYLQVNWSLASVVVVAESKWGLEPLRRSSFLIRGMRSVALSLSLLYGALIGFFVWGNSSSLVNLNGDGGWRSWAAVVGTVLSSSFVTLFMLNYVAASSVLYMYCKALHGELASEIAKEFAREYVSLPFDDEKLPHMVSVVLA</sequence>
<reference evidence="2" key="1">
    <citation type="submission" date="2022-12" db="EMBL/GenBank/DDBJ databases">
        <title>Draft genome assemblies for two species of Escallonia (Escalloniales).</title>
        <authorList>
            <person name="Chanderbali A."/>
            <person name="Dervinis C."/>
            <person name="Anghel I."/>
            <person name="Soltis D."/>
            <person name="Soltis P."/>
            <person name="Zapata F."/>
        </authorList>
    </citation>
    <scope>NUCLEOTIDE SEQUENCE</scope>
    <source>
        <strain evidence="2">UCBG64.0493</strain>
        <tissue evidence="2">Leaf</tissue>
    </source>
</reference>
<dbReference type="PANTHER" id="PTHR33133">
    <property type="entry name" value="OS08G0107100 PROTEIN-RELATED"/>
    <property type="match status" value="1"/>
</dbReference>
<dbReference type="EMBL" id="JAVXUP010000021">
    <property type="protein sequence ID" value="KAK3042367.1"/>
    <property type="molecule type" value="Genomic_DNA"/>
</dbReference>
<comment type="caution">
    <text evidence="2">The sequence shown here is derived from an EMBL/GenBank/DDBJ whole genome shotgun (WGS) entry which is preliminary data.</text>
</comment>
<gene>
    <name evidence="2" type="ORF">RJ639_002413</name>
</gene>
<evidence type="ECO:0000256" key="1">
    <source>
        <dbReference type="SAM" id="Phobius"/>
    </source>
</evidence>
<keyword evidence="1" id="KW-0472">Membrane</keyword>
<feature type="transmembrane region" description="Helical" evidence="1">
    <location>
        <begin position="122"/>
        <end position="151"/>
    </location>
</feature>
<dbReference type="AlphaFoldDB" id="A0AA88X993"/>
<protein>
    <submittedName>
        <fullName evidence="2">Uncharacterized protein</fullName>
    </submittedName>
</protein>
<name>A0AA88X993_9ASTE</name>
<dbReference type="PANTHER" id="PTHR33133:SF7">
    <property type="entry name" value="F26K24.10 PROTEIN-RELATED"/>
    <property type="match status" value="1"/>
</dbReference>
<feature type="transmembrane region" description="Helical" evidence="1">
    <location>
        <begin position="220"/>
        <end position="238"/>
    </location>
</feature>
<keyword evidence="1" id="KW-1133">Transmembrane helix</keyword>
<keyword evidence="3" id="KW-1185">Reference proteome</keyword>
<keyword evidence="1" id="KW-0812">Transmembrane</keyword>
<feature type="transmembrane region" description="Helical" evidence="1">
    <location>
        <begin position="30"/>
        <end position="51"/>
    </location>
</feature>
<accession>A0AA88X993</accession>
<feature type="transmembrane region" description="Helical" evidence="1">
    <location>
        <begin position="258"/>
        <end position="278"/>
    </location>
</feature>
<organism evidence="2 3">
    <name type="scientific">Escallonia herrerae</name>
    <dbReference type="NCBI Taxonomy" id="1293975"/>
    <lineage>
        <taxon>Eukaryota</taxon>
        <taxon>Viridiplantae</taxon>
        <taxon>Streptophyta</taxon>
        <taxon>Embryophyta</taxon>
        <taxon>Tracheophyta</taxon>
        <taxon>Spermatophyta</taxon>
        <taxon>Magnoliopsida</taxon>
        <taxon>eudicotyledons</taxon>
        <taxon>Gunneridae</taxon>
        <taxon>Pentapetalae</taxon>
        <taxon>asterids</taxon>
        <taxon>campanulids</taxon>
        <taxon>Escalloniales</taxon>
        <taxon>Escalloniaceae</taxon>
        <taxon>Escallonia</taxon>
    </lineage>
</organism>
<evidence type="ECO:0000313" key="2">
    <source>
        <dbReference type="EMBL" id="KAK3042367.1"/>
    </source>
</evidence>